<dbReference type="GO" id="GO:0004397">
    <property type="term" value="F:histidine ammonia-lyase activity"/>
    <property type="evidence" value="ECO:0007669"/>
    <property type="project" value="UniProtKB-UniRule"/>
</dbReference>
<dbReference type="InterPro" id="IPR024083">
    <property type="entry name" value="Fumarase/histidase_N"/>
</dbReference>
<dbReference type="PANTHER" id="PTHR10362">
    <property type="entry name" value="HISTIDINE AMMONIA-LYASE"/>
    <property type="match status" value="1"/>
</dbReference>
<dbReference type="PROSITE" id="PS00488">
    <property type="entry name" value="PAL_HISTIDASE"/>
    <property type="match status" value="1"/>
</dbReference>
<comment type="similarity">
    <text evidence="6 7">Belongs to the PAL/histidase family.</text>
</comment>
<proteinExistence type="inferred from homology"/>
<feature type="modified residue" description="2,3-didehydroalanine (Ser)" evidence="6">
    <location>
        <position position="144"/>
    </location>
</feature>
<dbReference type="CDD" id="cd00332">
    <property type="entry name" value="PAL-HAL"/>
    <property type="match status" value="1"/>
</dbReference>
<dbReference type="AlphaFoldDB" id="A0A1I5IQJ2"/>
<evidence type="ECO:0000256" key="6">
    <source>
        <dbReference type="HAMAP-Rule" id="MF_00229"/>
    </source>
</evidence>
<dbReference type="FunFam" id="1.10.275.10:FF:000005">
    <property type="entry name" value="Histidine ammonia-lyase"/>
    <property type="match status" value="1"/>
</dbReference>
<gene>
    <name evidence="6" type="primary">hutH</name>
    <name evidence="10" type="ORF">SAMN04488056_109143</name>
</gene>
<comment type="PTM">
    <text evidence="6">Contains an active site 4-methylidene-imidazol-5-one (MIO), which is formed autocatalytically by cyclization and dehydration of residues Ala-Ser-Gly.</text>
</comment>
<dbReference type="NCBIfam" id="NF006871">
    <property type="entry name" value="PRK09367.1"/>
    <property type="match status" value="1"/>
</dbReference>
<reference evidence="10 11" key="1">
    <citation type="submission" date="2016-10" db="EMBL/GenBank/DDBJ databases">
        <authorList>
            <person name="de Groot N.N."/>
        </authorList>
    </citation>
    <scope>NUCLEOTIDE SEQUENCE [LARGE SCALE GENOMIC DNA]</scope>
    <source>
        <strain evidence="10 11">CGMCC 1.9157</strain>
    </source>
</reference>
<evidence type="ECO:0000313" key="11">
    <source>
        <dbReference type="Proteomes" id="UP000199236"/>
    </source>
</evidence>
<dbReference type="FunFam" id="1.20.200.10:FF:000003">
    <property type="entry name" value="Histidine ammonia-lyase"/>
    <property type="match status" value="1"/>
</dbReference>
<comment type="subcellular location">
    <subcellularLocation>
        <location evidence="6 9">Cytoplasm</location>
    </subcellularLocation>
</comment>
<dbReference type="Pfam" id="PF00221">
    <property type="entry name" value="Lyase_aromatic"/>
    <property type="match status" value="1"/>
</dbReference>
<protein>
    <recommendedName>
        <fullName evidence="2 6">Histidine ammonia-lyase</fullName>
        <shortName evidence="6">Histidase</shortName>
        <ecNumber evidence="2 6">4.3.1.3</ecNumber>
    </recommendedName>
</protein>
<evidence type="ECO:0000256" key="8">
    <source>
        <dbReference type="RuleBase" id="RU004479"/>
    </source>
</evidence>
<name>A0A1I5IQJ2_9HYPH</name>
<keyword evidence="6" id="KW-0963">Cytoplasm</keyword>
<dbReference type="GO" id="GO:0019557">
    <property type="term" value="P:L-histidine catabolic process to glutamate and formate"/>
    <property type="evidence" value="ECO:0007669"/>
    <property type="project" value="UniProtKB-UniPathway"/>
</dbReference>
<comment type="pathway">
    <text evidence="1 6 8">Amino-acid degradation; L-histidine degradation into L-glutamate; N-formimidoyl-L-glutamate from L-histidine: step 1/3.</text>
</comment>
<dbReference type="SUPFAM" id="SSF48557">
    <property type="entry name" value="L-aspartase-like"/>
    <property type="match status" value="1"/>
</dbReference>
<dbReference type="InterPro" id="IPR001106">
    <property type="entry name" value="Aromatic_Lyase"/>
</dbReference>
<evidence type="ECO:0000256" key="2">
    <source>
        <dbReference type="ARBA" id="ARBA00012994"/>
    </source>
</evidence>
<dbReference type="Proteomes" id="UP000199236">
    <property type="component" value="Unassembled WGS sequence"/>
</dbReference>
<sequence length="518" mass="54461">MATVSLVPGAVTLKDLESIYRQSHSVTIDRSAKPAIEEAANRVRLAALGEEAVYGVNTGFGKLASVKIAPEDTATLQRNLILSHCCGVGEEMEPATVRLVMTLKLLSLARGASGVRWEILELIENCLAKGVTPIIPSQGSVGASGDLAPLAHMTAVLIGEGEATYEGARLSGAQALAQAGLTPVTLGPKEGLGLINGTQVSTAFALVGLFGALRMAEACLVTASLSTDAIMGSTAPLLPEIHALRGHRGQIEVASAMRKLMEGSEIRESHRDGDARVQDPYCIRCQPQVAGACVDLLRMSAQTLQIEANAATDNPLVLIEADRIVSGGNFHAEPVAFAADQIALAISEIGAIAQRRIALMVDPALSFDLPPFLAKDPGLNSGLMIAEVTTAALMSENKHLANPCSTDSTPTSANQEDHVSMAAHGARRLKRMTDNLANILGVELLCAAMGVEHRLPLKTSPCLQTAIARLRDDIPSLETDRFMAPDLKAACALIADRTLLDAISKDYLISLEALDAAL</sequence>
<evidence type="ECO:0000256" key="3">
    <source>
        <dbReference type="ARBA" id="ARBA00022808"/>
    </source>
</evidence>
<evidence type="ECO:0000256" key="1">
    <source>
        <dbReference type="ARBA" id="ARBA00005113"/>
    </source>
</evidence>
<dbReference type="InterPro" id="IPR005921">
    <property type="entry name" value="HutH"/>
</dbReference>
<evidence type="ECO:0000256" key="9">
    <source>
        <dbReference type="RuleBase" id="RU004480"/>
    </source>
</evidence>
<dbReference type="InterPro" id="IPR022313">
    <property type="entry name" value="Phe/His_NH3-lyase_AS"/>
</dbReference>
<dbReference type="EC" id="4.3.1.3" evidence="2 6"/>
<keyword evidence="11" id="KW-1185">Reference proteome</keyword>
<dbReference type="Gene3D" id="1.10.275.10">
    <property type="entry name" value="Fumarase/aspartase (N-terminal domain)"/>
    <property type="match status" value="1"/>
</dbReference>
<dbReference type="NCBIfam" id="TIGR01225">
    <property type="entry name" value="hutH"/>
    <property type="match status" value="1"/>
</dbReference>
<comment type="catalytic activity">
    <reaction evidence="5 6 8">
        <text>L-histidine = trans-urocanate + NH4(+)</text>
        <dbReference type="Rhea" id="RHEA:21232"/>
        <dbReference type="ChEBI" id="CHEBI:17771"/>
        <dbReference type="ChEBI" id="CHEBI:28938"/>
        <dbReference type="ChEBI" id="CHEBI:57595"/>
        <dbReference type="EC" id="4.3.1.3"/>
    </reaction>
</comment>
<dbReference type="GO" id="GO:0005737">
    <property type="term" value="C:cytoplasm"/>
    <property type="evidence" value="ECO:0007669"/>
    <property type="project" value="UniProtKB-SubCell"/>
</dbReference>
<evidence type="ECO:0000313" key="10">
    <source>
        <dbReference type="EMBL" id="SFO62742.1"/>
    </source>
</evidence>
<evidence type="ECO:0000256" key="4">
    <source>
        <dbReference type="ARBA" id="ARBA00023239"/>
    </source>
</evidence>
<evidence type="ECO:0000256" key="5">
    <source>
        <dbReference type="ARBA" id="ARBA00049269"/>
    </source>
</evidence>
<organism evidence="10 11">
    <name type="scientific">Cohaesibacter marisflavi</name>
    <dbReference type="NCBI Taxonomy" id="655353"/>
    <lineage>
        <taxon>Bacteria</taxon>
        <taxon>Pseudomonadati</taxon>
        <taxon>Pseudomonadota</taxon>
        <taxon>Alphaproteobacteria</taxon>
        <taxon>Hyphomicrobiales</taxon>
        <taxon>Cohaesibacteraceae</taxon>
    </lineage>
</organism>
<dbReference type="OrthoDB" id="9806955at2"/>
<dbReference type="RefSeq" id="WP_090074063.1">
    <property type="nucleotide sequence ID" value="NZ_FOVR01000009.1"/>
</dbReference>
<dbReference type="Gene3D" id="1.20.200.10">
    <property type="entry name" value="Fumarase/aspartase (Central domain)"/>
    <property type="match status" value="1"/>
</dbReference>
<accession>A0A1I5IQJ2</accession>
<evidence type="ECO:0000256" key="7">
    <source>
        <dbReference type="RuleBase" id="RU003954"/>
    </source>
</evidence>
<dbReference type="InterPro" id="IPR008948">
    <property type="entry name" value="L-Aspartase-like"/>
</dbReference>
<keyword evidence="4 6" id="KW-0456">Lyase</keyword>
<dbReference type="UniPathway" id="UPA00379">
    <property type="reaction ID" value="UER00549"/>
</dbReference>
<dbReference type="GO" id="GO:0019556">
    <property type="term" value="P:L-histidine catabolic process to glutamate and formamide"/>
    <property type="evidence" value="ECO:0007669"/>
    <property type="project" value="UniProtKB-UniPathway"/>
</dbReference>
<keyword evidence="3 6" id="KW-0369">Histidine metabolism</keyword>
<dbReference type="EMBL" id="FOVR01000009">
    <property type="protein sequence ID" value="SFO62742.1"/>
    <property type="molecule type" value="Genomic_DNA"/>
</dbReference>
<dbReference type="STRING" id="655353.SAMN04488056_109143"/>
<dbReference type="HAMAP" id="MF_00229">
    <property type="entry name" value="His_ammonia_lyase"/>
    <property type="match status" value="1"/>
</dbReference>
<feature type="cross-link" description="5-imidazolinone (Ala-Gly)" evidence="6">
    <location>
        <begin position="143"/>
        <end position="145"/>
    </location>
</feature>